<sequence>MTRPQLYRAIRKQPTSSTRCRTI</sequence>
<protein>
    <submittedName>
        <fullName evidence="2">Uncharacterized protein</fullName>
    </submittedName>
</protein>
<name>A0A0A9B501_ARUDO</name>
<proteinExistence type="predicted"/>
<organism evidence="2">
    <name type="scientific">Arundo donax</name>
    <name type="common">Giant reed</name>
    <name type="synonym">Donax arundinaceus</name>
    <dbReference type="NCBI Taxonomy" id="35708"/>
    <lineage>
        <taxon>Eukaryota</taxon>
        <taxon>Viridiplantae</taxon>
        <taxon>Streptophyta</taxon>
        <taxon>Embryophyta</taxon>
        <taxon>Tracheophyta</taxon>
        <taxon>Spermatophyta</taxon>
        <taxon>Magnoliopsida</taxon>
        <taxon>Liliopsida</taxon>
        <taxon>Poales</taxon>
        <taxon>Poaceae</taxon>
        <taxon>PACMAD clade</taxon>
        <taxon>Arundinoideae</taxon>
        <taxon>Arundineae</taxon>
        <taxon>Arundo</taxon>
    </lineage>
</organism>
<dbReference type="EMBL" id="GBRH01240687">
    <property type="protein sequence ID" value="JAD57208.1"/>
    <property type="molecule type" value="Transcribed_RNA"/>
</dbReference>
<feature type="compositionally biased region" description="Polar residues" evidence="1">
    <location>
        <begin position="13"/>
        <end position="23"/>
    </location>
</feature>
<evidence type="ECO:0000313" key="2">
    <source>
        <dbReference type="EMBL" id="JAD57208.1"/>
    </source>
</evidence>
<dbReference type="AlphaFoldDB" id="A0A0A9B501"/>
<reference evidence="2" key="1">
    <citation type="submission" date="2014-09" db="EMBL/GenBank/DDBJ databases">
        <authorList>
            <person name="Magalhaes I.L.F."/>
            <person name="Oliveira U."/>
            <person name="Santos F.R."/>
            <person name="Vidigal T.H.D.A."/>
            <person name="Brescovit A.D."/>
            <person name="Santos A.J."/>
        </authorList>
    </citation>
    <scope>NUCLEOTIDE SEQUENCE</scope>
    <source>
        <tissue evidence="2">Shoot tissue taken approximately 20 cm above the soil surface</tissue>
    </source>
</reference>
<evidence type="ECO:0000256" key="1">
    <source>
        <dbReference type="SAM" id="MobiDB-lite"/>
    </source>
</evidence>
<accession>A0A0A9B501</accession>
<reference evidence="2" key="2">
    <citation type="journal article" date="2015" name="Data Brief">
        <title>Shoot transcriptome of the giant reed, Arundo donax.</title>
        <authorList>
            <person name="Barrero R.A."/>
            <person name="Guerrero F.D."/>
            <person name="Moolhuijzen P."/>
            <person name="Goolsby J.A."/>
            <person name="Tidwell J."/>
            <person name="Bellgard S.E."/>
            <person name="Bellgard M.I."/>
        </authorList>
    </citation>
    <scope>NUCLEOTIDE SEQUENCE</scope>
    <source>
        <tissue evidence="2">Shoot tissue taken approximately 20 cm above the soil surface</tissue>
    </source>
</reference>
<feature type="region of interest" description="Disordered" evidence="1">
    <location>
        <begin position="1"/>
        <end position="23"/>
    </location>
</feature>